<organism evidence="1 2">
    <name type="scientific">Candidatus Schekmanbacteria bacterium RBG_16_38_10</name>
    <dbReference type="NCBI Taxonomy" id="1817879"/>
    <lineage>
        <taxon>Bacteria</taxon>
        <taxon>Candidatus Schekmaniibacteriota</taxon>
    </lineage>
</organism>
<reference evidence="1 2" key="1">
    <citation type="journal article" date="2016" name="Nat. Commun.">
        <title>Thousands of microbial genomes shed light on interconnected biogeochemical processes in an aquifer system.</title>
        <authorList>
            <person name="Anantharaman K."/>
            <person name="Brown C.T."/>
            <person name="Hug L.A."/>
            <person name="Sharon I."/>
            <person name="Castelle C.J."/>
            <person name="Probst A.J."/>
            <person name="Thomas B.C."/>
            <person name="Singh A."/>
            <person name="Wilkins M.J."/>
            <person name="Karaoz U."/>
            <person name="Brodie E.L."/>
            <person name="Williams K.H."/>
            <person name="Hubbard S.S."/>
            <person name="Banfield J.F."/>
        </authorList>
    </citation>
    <scope>NUCLEOTIDE SEQUENCE [LARGE SCALE GENOMIC DNA]</scope>
</reference>
<evidence type="ECO:0000313" key="1">
    <source>
        <dbReference type="EMBL" id="OGL43488.1"/>
    </source>
</evidence>
<sequence>MRIDFENKKLRPGTYTTTNSDYLACVRFSDDPIDRYALPNDEEIKWAFYVQPKTKDVLQRGIVQPAFGHDGGGIEIFFENGTSNNTYLDKRSYGE</sequence>
<name>A0A1F7RQR9_9BACT</name>
<comment type="caution">
    <text evidence="1">The sequence shown here is derived from an EMBL/GenBank/DDBJ whole genome shotgun (WGS) entry which is preliminary data.</text>
</comment>
<dbReference type="AlphaFoldDB" id="A0A1F7RQR9"/>
<dbReference type="EMBL" id="MGDE01000226">
    <property type="protein sequence ID" value="OGL43488.1"/>
    <property type="molecule type" value="Genomic_DNA"/>
</dbReference>
<evidence type="ECO:0000313" key="2">
    <source>
        <dbReference type="Proteomes" id="UP000178797"/>
    </source>
</evidence>
<protein>
    <submittedName>
        <fullName evidence="1">Uncharacterized protein</fullName>
    </submittedName>
</protein>
<proteinExistence type="predicted"/>
<dbReference type="Proteomes" id="UP000178797">
    <property type="component" value="Unassembled WGS sequence"/>
</dbReference>
<accession>A0A1F7RQR9</accession>
<gene>
    <name evidence="1" type="ORF">A2W05_09020</name>
</gene>